<evidence type="ECO:0000313" key="2">
    <source>
        <dbReference type="EMBL" id="GAA1088847.1"/>
    </source>
</evidence>
<evidence type="ECO:0000259" key="1">
    <source>
        <dbReference type="Pfam" id="PF08447"/>
    </source>
</evidence>
<proteinExistence type="predicted"/>
<dbReference type="Pfam" id="PF08447">
    <property type="entry name" value="PAS_3"/>
    <property type="match status" value="1"/>
</dbReference>
<evidence type="ECO:0000313" key="3">
    <source>
        <dbReference type="Proteomes" id="UP001499987"/>
    </source>
</evidence>
<protein>
    <recommendedName>
        <fullName evidence="1">PAS fold-3 domain-containing protein</fullName>
    </recommendedName>
</protein>
<sequence length="121" mass="12984">MSLTAGHAPAVSRPGDVAAAEWDLLTDDVHWSDGAFRLLGRDRGLGPLTLDALPALLHAEDRPQLCRLVTRVLVHGQTGAATVRIRRPDGRTTTVRCTGAPLLGRDGRATALRMLIRPVHA</sequence>
<dbReference type="RefSeq" id="WP_344624610.1">
    <property type="nucleotide sequence ID" value="NZ_BAAALD010000032.1"/>
</dbReference>
<name>A0ABP4E2D2_9ACTN</name>
<dbReference type="EMBL" id="BAAALD010000032">
    <property type="protein sequence ID" value="GAA1088847.1"/>
    <property type="molecule type" value="Genomic_DNA"/>
</dbReference>
<keyword evidence="3" id="KW-1185">Reference proteome</keyword>
<comment type="caution">
    <text evidence="2">The sequence shown here is derived from an EMBL/GenBank/DDBJ whole genome shotgun (WGS) entry which is preliminary data.</text>
</comment>
<dbReference type="SUPFAM" id="SSF55785">
    <property type="entry name" value="PYP-like sensor domain (PAS domain)"/>
    <property type="match status" value="1"/>
</dbReference>
<gene>
    <name evidence="2" type="ORF">GCM10009663_35620</name>
</gene>
<dbReference type="Proteomes" id="UP001499987">
    <property type="component" value="Unassembled WGS sequence"/>
</dbReference>
<dbReference type="InterPro" id="IPR013655">
    <property type="entry name" value="PAS_fold_3"/>
</dbReference>
<feature type="domain" description="PAS fold-3" evidence="1">
    <location>
        <begin position="29"/>
        <end position="110"/>
    </location>
</feature>
<organism evidence="2 3">
    <name type="scientific">Kitasatospora arboriphila</name>
    <dbReference type="NCBI Taxonomy" id="258052"/>
    <lineage>
        <taxon>Bacteria</taxon>
        <taxon>Bacillati</taxon>
        <taxon>Actinomycetota</taxon>
        <taxon>Actinomycetes</taxon>
        <taxon>Kitasatosporales</taxon>
        <taxon>Streptomycetaceae</taxon>
        <taxon>Kitasatospora</taxon>
    </lineage>
</organism>
<dbReference type="InterPro" id="IPR035965">
    <property type="entry name" value="PAS-like_dom_sf"/>
</dbReference>
<dbReference type="InterPro" id="IPR000014">
    <property type="entry name" value="PAS"/>
</dbReference>
<reference evidence="3" key="1">
    <citation type="journal article" date="2019" name="Int. J. Syst. Evol. Microbiol.">
        <title>The Global Catalogue of Microorganisms (GCM) 10K type strain sequencing project: providing services to taxonomists for standard genome sequencing and annotation.</title>
        <authorList>
            <consortium name="The Broad Institute Genomics Platform"/>
            <consortium name="The Broad Institute Genome Sequencing Center for Infectious Disease"/>
            <person name="Wu L."/>
            <person name="Ma J."/>
        </authorList>
    </citation>
    <scope>NUCLEOTIDE SEQUENCE [LARGE SCALE GENOMIC DNA]</scope>
    <source>
        <strain evidence="3">JCM 13002</strain>
    </source>
</reference>
<dbReference type="Gene3D" id="3.30.450.20">
    <property type="entry name" value="PAS domain"/>
    <property type="match status" value="1"/>
</dbReference>
<accession>A0ABP4E2D2</accession>
<dbReference type="CDD" id="cd00130">
    <property type="entry name" value="PAS"/>
    <property type="match status" value="1"/>
</dbReference>